<reference evidence="2" key="1">
    <citation type="submission" date="2015-07" db="EMBL/GenBank/DDBJ databases">
        <title>Near-Complete Genome Sequence of the Cellulolytic Bacterium Bacteroides (Pseudobacteroides) cellulosolvens ATCC 35603.</title>
        <authorList>
            <person name="Dassa B."/>
            <person name="Utturkar S.M."/>
            <person name="Klingeman D.M."/>
            <person name="Hurt R.A."/>
            <person name="Keller M."/>
            <person name="Xu J."/>
            <person name="Reddy Y.H.K."/>
            <person name="Borovok I."/>
            <person name="Grinberg I.R."/>
            <person name="Lamed R."/>
            <person name="Zhivin O."/>
            <person name="Bayer E.A."/>
            <person name="Brown S.D."/>
        </authorList>
    </citation>
    <scope>NUCLEOTIDE SEQUENCE [LARGE SCALE GENOMIC DNA]</scope>
    <source>
        <strain evidence="2">DSM 2933</strain>
    </source>
</reference>
<keyword evidence="2" id="KW-1185">Reference proteome</keyword>
<organism evidence="1 2">
    <name type="scientific">Pseudobacteroides cellulosolvens ATCC 35603 = DSM 2933</name>
    <dbReference type="NCBI Taxonomy" id="398512"/>
    <lineage>
        <taxon>Bacteria</taxon>
        <taxon>Bacillati</taxon>
        <taxon>Bacillota</taxon>
        <taxon>Clostridia</taxon>
        <taxon>Eubacteriales</taxon>
        <taxon>Oscillospiraceae</taxon>
        <taxon>Pseudobacteroides</taxon>
    </lineage>
</organism>
<proteinExistence type="predicted"/>
<dbReference type="AlphaFoldDB" id="A0A0L6JXH4"/>
<dbReference type="RefSeq" id="WP_050753996.1">
    <property type="nucleotide sequence ID" value="NZ_LGTC01000001.1"/>
</dbReference>
<evidence type="ECO:0008006" key="3">
    <source>
        <dbReference type="Google" id="ProtNLM"/>
    </source>
</evidence>
<dbReference type="Proteomes" id="UP000036923">
    <property type="component" value="Unassembled WGS sequence"/>
</dbReference>
<gene>
    <name evidence="1" type="ORF">Bccel_5836</name>
</gene>
<name>A0A0L6JXH4_9FIRM</name>
<dbReference type="eggNOG" id="ENOG502ZAJZ">
    <property type="taxonomic scope" value="Bacteria"/>
</dbReference>
<dbReference type="EMBL" id="LGTC01000001">
    <property type="protein sequence ID" value="KNY30556.1"/>
    <property type="molecule type" value="Genomic_DNA"/>
</dbReference>
<evidence type="ECO:0000313" key="1">
    <source>
        <dbReference type="EMBL" id="KNY30556.1"/>
    </source>
</evidence>
<accession>A0A0L6JXH4</accession>
<evidence type="ECO:0000313" key="2">
    <source>
        <dbReference type="Proteomes" id="UP000036923"/>
    </source>
</evidence>
<comment type="caution">
    <text evidence="1">The sequence shown here is derived from an EMBL/GenBank/DDBJ whole genome shotgun (WGS) entry which is preliminary data.</text>
</comment>
<dbReference type="STRING" id="398512.Bccel_5836"/>
<protein>
    <recommendedName>
        <fullName evidence="3">Anti-bacteriophage protein A/HamA C-terminal domain-containing protein</fullName>
    </recommendedName>
</protein>
<sequence length="273" mass="31772">MDGVKINKSDNCYKVRITKLTDDLKQLIREKLTNICYGSVRAKEDPNFYSYKSTLVNFFERYDDKFAKQKKGIIGELIAHVLLTNSFKQLNTASVFFNKEEKSMRKGFDIVVYDKTLNSMFYCEVKSGECCQNKKNCNYNRQKCDNKSNIKNKSLLAKAKSDIHNRLIDKSRIIWEGALIDINLTTPNKVRNKLQALLKTDYSQCEEQKDYKKSVILISVLYEEKGNASISSIKEFFESLKKENLFENSIILSIQKNTYKTIEDFLRQEMLGV</sequence>